<dbReference type="InterPro" id="IPR003848">
    <property type="entry name" value="DUF218"/>
</dbReference>
<dbReference type="PANTHER" id="PTHR30336:SF20">
    <property type="entry name" value="DUF218 DOMAIN-CONTAINING PROTEIN"/>
    <property type="match status" value="1"/>
</dbReference>
<evidence type="ECO:0000259" key="2">
    <source>
        <dbReference type="Pfam" id="PF02698"/>
    </source>
</evidence>
<keyword evidence="1" id="KW-0732">Signal</keyword>
<feature type="domain" description="DUF218" evidence="2">
    <location>
        <begin position="132"/>
        <end position="263"/>
    </location>
</feature>
<dbReference type="EMBL" id="JAGGMR010000001">
    <property type="protein sequence ID" value="MBP2190909.1"/>
    <property type="molecule type" value="Genomic_DNA"/>
</dbReference>
<dbReference type="PANTHER" id="PTHR30336">
    <property type="entry name" value="INNER MEMBRANE PROTEIN, PROBABLE PERMEASE"/>
    <property type="match status" value="1"/>
</dbReference>
<reference evidence="3 4" key="1">
    <citation type="submission" date="2021-03" db="EMBL/GenBank/DDBJ databases">
        <title>Sequencing the genomes of 1000 actinobacteria strains.</title>
        <authorList>
            <person name="Klenk H.-P."/>
        </authorList>
    </citation>
    <scope>NUCLEOTIDE SEQUENCE [LARGE SCALE GENOMIC DNA]</scope>
    <source>
        <strain evidence="3 4">DSM 45516</strain>
    </source>
</reference>
<evidence type="ECO:0000256" key="1">
    <source>
        <dbReference type="SAM" id="SignalP"/>
    </source>
</evidence>
<dbReference type="InterPro" id="IPR051599">
    <property type="entry name" value="Cell_Envelope_Assoc"/>
</dbReference>
<feature type="signal peptide" evidence="1">
    <location>
        <begin position="1"/>
        <end position="30"/>
    </location>
</feature>
<comment type="caution">
    <text evidence="3">The sequence shown here is derived from an EMBL/GenBank/DDBJ whole genome shotgun (WGS) entry which is preliminary data.</text>
</comment>
<feature type="chain" id="PRO_5047015649" evidence="1">
    <location>
        <begin position="31"/>
        <end position="290"/>
    </location>
</feature>
<dbReference type="CDD" id="cd06259">
    <property type="entry name" value="YdcF-like"/>
    <property type="match status" value="1"/>
</dbReference>
<name>A0ABS4QGS8_9NOCA</name>
<keyword evidence="4" id="KW-1185">Reference proteome</keyword>
<accession>A0ABS4QGS8</accession>
<dbReference type="Proteomes" id="UP001519325">
    <property type="component" value="Unassembled WGS sequence"/>
</dbReference>
<organism evidence="3 4">
    <name type="scientific">Nocardia goodfellowii</name>
    <dbReference type="NCBI Taxonomy" id="882446"/>
    <lineage>
        <taxon>Bacteria</taxon>
        <taxon>Bacillati</taxon>
        <taxon>Actinomycetota</taxon>
        <taxon>Actinomycetes</taxon>
        <taxon>Mycobacteriales</taxon>
        <taxon>Nocardiaceae</taxon>
        <taxon>Nocardia</taxon>
    </lineage>
</organism>
<proteinExistence type="predicted"/>
<dbReference type="Gene3D" id="3.40.50.620">
    <property type="entry name" value="HUPs"/>
    <property type="match status" value="1"/>
</dbReference>
<gene>
    <name evidence="3" type="ORF">BJ987_003810</name>
</gene>
<dbReference type="RefSeq" id="WP_209891741.1">
    <property type="nucleotide sequence ID" value="NZ_JAGGMR010000001.1"/>
</dbReference>
<sequence>MKISRHWKPFVTAVFAATALAGLTGAPAQADADIDALYNSAQRAFTDGDDAAGRAHLRAVIDANPGDAEALALHAIWSHYANDLPAVHDSLTRLNGIDPAMAGGTQGVIHAVGAAAGTLPNPLPALIGPNTGIVVLGYGLLPDGGLRPELVNRLTAAWIQAIAAPFSPIVVTGGAPQNGITEAEAMRNWLVGRAVPADRIHIETRASSTVQNALFSTRVLRDLGADSAVVVTSPNHIRRAVADFMVAGTRVVGATTSMEQLVSQLPPPARHAQRGIYLDATRTFQLATAR</sequence>
<protein>
    <submittedName>
        <fullName evidence="3">Uncharacterized SAM-binding protein YcdF (DUF218 family)</fullName>
    </submittedName>
</protein>
<dbReference type="Pfam" id="PF02698">
    <property type="entry name" value="DUF218"/>
    <property type="match status" value="1"/>
</dbReference>
<evidence type="ECO:0000313" key="3">
    <source>
        <dbReference type="EMBL" id="MBP2190909.1"/>
    </source>
</evidence>
<evidence type="ECO:0000313" key="4">
    <source>
        <dbReference type="Proteomes" id="UP001519325"/>
    </source>
</evidence>
<dbReference type="InterPro" id="IPR014729">
    <property type="entry name" value="Rossmann-like_a/b/a_fold"/>
</dbReference>